<dbReference type="EMBL" id="QHLZ01000002">
    <property type="protein sequence ID" value="PXA66676.1"/>
    <property type="molecule type" value="Genomic_DNA"/>
</dbReference>
<keyword evidence="2" id="KW-1185">Reference proteome</keyword>
<proteinExistence type="predicted"/>
<comment type="caution">
    <text evidence="1">The sequence shown here is derived from an EMBL/GenBank/DDBJ whole genome shotgun (WGS) entry which is preliminary data.</text>
</comment>
<dbReference type="RefSeq" id="WP_110104989.1">
    <property type="nucleotide sequence ID" value="NZ_JACBZZ010000001.1"/>
</dbReference>
<gene>
    <name evidence="1" type="ORF">CVS29_03575</name>
</gene>
<accession>A0A2V3DUA1</accession>
<reference evidence="1 2" key="1">
    <citation type="submission" date="2018-05" db="EMBL/GenBank/DDBJ databases">
        <title>Genetic diversity of glacier-inhabiting Cryobacterium bacteria in China and description of Cryobacterium mengkeensis sp. nov. and Arthrobacter glacialis sp. nov.</title>
        <authorList>
            <person name="Liu Q."/>
            <person name="Xin Y.-H."/>
        </authorList>
    </citation>
    <scope>NUCLEOTIDE SEQUENCE [LARGE SCALE GENOMIC DNA]</scope>
    <source>
        <strain evidence="1 2">GP3</strain>
    </source>
</reference>
<organism evidence="1 2">
    <name type="scientific">Arthrobacter psychrochitiniphilus</name>
    <dbReference type="NCBI Taxonomy" id="291045"/>
    <lineage>
        <taxon>Bacteria</taxon>
        <taxon>Bacillati</taxon>
        <taxon>Actinomycetota</taxon>
        <taxon>Actinomycetes</taxon>
        <taxon>Micrococcales</taxon>
        <taxon>Micrococcaceae</taxon>
        <taxon>Arthrobacter</taxon>
    </lineage>
</organism>
<name>A0A2V3DUA1_9MICC</name>
<evidence type="ECO:0000313" key="1">
    <source>
        <dbReference type="EMBL" id="PXA66676.1"/>
    </source>
</evidence>
<dbReference type="Pfam" id="PF04328">
    <property type="entry name" value="Sel_put"/>
    <property type="match status" value="1"/>
</dbReference>
<protein>
    <submittedName>
        <fullName evidence="1">DUF466 domain-containing protein</fullName>
    </submittedName>
</protein>
<sequence>METLRRAAEMLAAVNKYFMGVLGADAYERYLEHHSATRCEAPALSVKEFWRDKNQRQDTNPEGRCC</sequence>
<dbReference type="AlphaFoldDB" id="A0A2V3DUA1"/>
<dbReference type="OrthoDB" id="3541280at2"/>
<dbReference type="InterPro" id="IPR007423">
    <property type="entry name" value="Sel_put"/>
</dbReference>
<dbReference type="Proteomes" id="UP000246303">
    <property type="component" value="Unassembled WGS sequence"/>
</dbReference>
<evidence type="ECO:0000313" key="2">
    <source>
        <dbReference type="Proteomes" id="UP000246303"/>
    </source>
</evidence>